<reference evidence="1 2" key="1">
    <citation type="journal article" date="2020" name="Mol. Plant">
        <title>The Chromosome-Based Rubber Tree Genome Provides New Insights into Spurge Genome Evolution and Rubber Biosynthesis.</title>
        <authorList>
            <person name="Liu J."/>
            <person name="Shi C."/>
            <person name="Shi C.C."/>
            <person name="Li W."/>
            <person name="Zhang Q.J."/>
            <person name="Zhang Y."/>
            <person name="Li K."/>
            <person name="Lu H.F."/>
            <person name="Shi C."/>
            <person name="Zhu S.T."/>
            <person name="Xiao Z.Y."/>
            <person name="Nan H."/>
            <person name="Yue Y."/>
            <person name="Zhu X.G."/>
            <person name="Wu Y."/>
            <person name="Hong X.N."/>
            <person name="Fan G.Y."/>
            <person name="Tong Y."/>
            <person name="Zhang D."/>
            <person name="Mao C.L."/>
            <person name="Liu Y.L."/>
            <person name="Hao S.J."/>
            <person name="Liu W.Q."/>
            <person name="Lv M.Q."/>
            <person name="Zhang H.B."/>
            <person name="Liu Y."/>
            <person name="Hu-Tang G.R."/>
            <person name="Wang J.P."/>
            <person name="Wang J.H."/>
            <person name="Sun Y.H."/>
            <person name="Ni S.B."/>
            <person name="Chen W.B."/>
            <person name="Zhang X.C."/>
            <person name="Jiao Y.N."/>
            <person name="Eichler E.E."/>
            <person name="Li G.H."/>
            <person name="Liu X."/>
            <person name="Gao L.Z."/>
        </authorList>
    </citation>
    <scope>NUCLEOTIDE SEQUENCE [LARGE SCALE GENOMIC DNA]</scope>
    <source>
        <strain evidence="2">cv. GT1</strain>
        <tissue evidence="1">Leaf</tissue>
    </source>
</reference>
<name>A0A6A6KC60_HEVBR</name>
<dbReference type="Proteomes" id="UP000467840">
    <property type="component" value="Chromosome 12"/>
</dbReference>
<evidence type="ECO:0000313" key="1">
    <source>
        <dbReference type="EMBL" id="KAF2285069.1"/>
    </source>
</evidence>
<protein>
    <submittedName>
        <fullName evidence="1">Uncharacterized protein</fullName>
    </submittedName>
</protein>
<evidence type="ECO:0000313" key="2">
    <source>
        <dbReference type="Proteomes" id="UP000467840"/>
    </source>
</evidence>
<dbReference type="EMBL" id="JAAGAX010000018">
    <property type="protein sequence ID" value="KAF2285069.1"/>
    <property type="molecule type" value="Genomic_DNA"/>
</dbReference>
<accession>A0A6A6KC60</accession>
<gene>
    <name evidence="1" type="ORF">GH714_037728</name>
</gene>
<proteinExistence type="predicted"/>
<organism evidence="1 2">
    <name type="scientific">Hevea brasiliensis</name>
    <name type="common">Para rubber tree</name>
    <name type="synonym">Siphonia brasiliensis</name>
    <dbReference type="NCBI Taxonomy" id="3981"/>
    <lineage>
        <taxon>Eukaryota</taxon>
        <taxon>Viridiplantae</taxon>
        <taxon>Streptophyta</taxon>
        <taxon>Embryophyta</taxon>
        <taxon>Tracheophyta</taxon>
        <taxon>Spermatophyta</taxon>
        <taxon>Magnoliopsida</taxon>
        <taxon>eudicotyledons</taxon>
        <taxon>Gunneridae</taxon>
        <taxon>Pentapetalae</taxon>
        <taxon>rosids</taxon>
        <taxon>fabids</taxon>
        <taxon>Malpighiales</taxon>
        <taxon>Euphorbiaceae</taxon>
        <taxon>Crotonoideae</taxon>
        <taxon>Micrandreae</taxon>
        <taxon>Hevea</taxon>
    </lineage>
</organism>
<dbReference type="AlphaFoldDB" id="A0A6A6KC60"/>
<keyword evidence="2" id="KW-1185">Reference proteome</keyword>
<comment type="caution">
    <text evidence="1">The sequence shown here is derived from an EMBL/GenBank/DDBJ whole genome shotgun (WGS) entry which is preliminary data.</text>
</comment>
<sequence length="127" mass="14743">MQIASIISKAEAAPVVIIGHAQEAEKVISSMPFEASASMCQPWYLVAIQWDVITNARRTMQRNNVKKDPDFSWMDVKNRVRLFAVEDRFHSEADSTYDKAVDMMERIKGKRYVTDFVLLYQREIVLR</sequence>